<feature type="transmembrane region" description="Helical" evidence="2">
    <location>
        <begin position="532"/>
        <end position="555"/>
    </location>
</feature>
<dbReference type="OrthoDB" id="3251367at2759"/>
<evidence type="ECO:0000256" key="2">
    <source>
        <dbReference type="SAM" id="Phobius"/>
    </source>
</evidence>
<feature type="compositionally biased region" description="Polar residues" evidence="1">
    <location>
        <begin position="67"/>
        <end position="101"/>
    </location>
</feature>
<evidence type="ECO:0000313" key="3">
    <source>
        <dbReference type="EMBL" id="THH28978.1"/>
    </source>
</evidence>
<organism evidence="3 4">
    <name type="scientific">Antrodiella citrinella</name>
    <dbReference type="NCBI Taxonomy" id="2447956"/>
    <lineage>
        <taxon>Eukaryota</taxon>
        <taxon>Fungi</taxon>
        <taxon>Dikarya</taxon>
        <taxon>Basidiomycota</taxon>
        <taxon>Agaricomycotina</taxon>
        <taxon>Agaricomycetes</taxon>
        <taxon>Polyporales</taxon>
        <taxon>Steccherinaceae</taxon>
        <taxon>Antrodiella</taxon>
    </lineage>
</organism>
<protein>
    <submittedName>
        <fullName evidence="3">Uncharacterized protein</fullName>
    </submittedName>
</protein>
<feature type="transmembrane region" description="Helical" evidence="2">
    <location>
        <begin position="405"/>
        <end position="427"/>
    </location>
</feature>
<feature type="region of interest" description="Disordered" evidence="1">
    <location>
        <begin position="153"/>
        <end position="178"/>
    </location>
</feature>
<dbReference type="EMBL" id="SGPM01000146">
    <property type="protein sequence ID" value="THH28978.1"/>
    <property type="molecule type" value="Genomic_DNA"/>
</dbReference>
<reference evidence="3 4" key="1">
    <citation type="submission" date="2019-02" db="EMBL/GenBank/DDBJ databases">
        <title>Genome sequencing of the rare red list fungi Antrodiella citrinella (Flaviporus citrinellus).</title>
        <authorList>
            <person name="Buettner E."/>
            <person name="Kellner H."/>
        </authorList>
    </citation>
    <scope>NUCLEOTIDE SEQUENCE [LARGE SCALE GENOMIC DNA]</scope>
    <source>
        <strain evidence="3 4">DSM 108506</strain>
    </source>
</reference>
<feature type="region of interest" description="Disordered" evidence="1">
    <location>
        <begin position="1"/>
        <end position="116"/>
    </location>
</feature>
<gene>
    <name evidence="3" type="ORF">EUX98_g5206</name>
</gene>
<evidence type="ECO:0000313" key="4">
    <source>
        <dbReference type="Proteomes" id="UP000308730"/>
    </source>
</evidence>
<name>A0A4S4MUJ8_9APHY</name>
<sequence>MLNALTRIFQSSSSGSDPSSPYKGKQTGDLTPPPLILPDGEPMSRKPSSLLIDRVRRDHPSQVAWISPSSLNASGSFTNRSAGKQTDNSPLPSPIEPSTTRPRLLGSRKPSLKRLSSGSLKLQSVYLSEHSETSSVASALPTKPLSPIQEQHAYAPARRHPSLDSVPKTPDSAGAFSLSSHPFLTRTLKRTSSQASTSTVASAAPSIPPLDLRPPFMLGLPPRRSHLAQPSLPTVASSPRPNVSVIYEGSSNRSFMTAASIDESEMDVTEGEPRVSQFRETYFNSTIGDSRSSLTEHDDDADDGQELYFHHDHDEPTSVMLEIDLGVPPPSSTLVDRFSRDATTCLNATPRGNISEHSFETSTTSTAVVETRIHNRWLKGLSFGSVSFAKPGGGEHKQEVRPATAAFVLFWVGFIAPWCWLIGGWYLSRSGEMVPDGQYLSTVSLMWPRGDFADDIELGPKAQAQAPSIESTGVTGTGWRSRLAVWAFWHHPSGKHSSKEVLPLSVKDHMHFPHGNGGSVEVLDPWVKRCRVAAIVSGAMLLLALVVTLIIVFGVRH</sequence>
<accession>A0A4S4MUJ8</accession>
<keyword evidence="2" id="KW-1133">Transmembrane helix</keyword>
<feature type="compositionally biased region" description="Low complexity" evidence="1">
    <location>
        <begin position="11"/>
        <end position="21"/>
    </location>
</feature>
<dbReference type="Proteomes" id="UP000308730">
    <property type="component" value="Unassembled WGS sequence"/>
</dbReference>
<keyword evidence="2" id="KW-0472">Membrane</keyword>
<dbReference type="AlphaFoldDB" id="A0A4S4MUJ8"/>
<feature type="compositionally biased region" description="Low complexity" evidence="1">
    <location>
        <begin position="103"/>
        <end position="116"/>
    </location>
</feature>
<keyword evidence="4" id="KW-1185">Reference proteome</keyword>
<keyword evidence="2" id="KW-0812">Transmembrane</keyword>
<proteinExistence type="predicted"/>
<evidence type="ECO:0000256" key="1">
    <source>
        <dbReference type="SAM" id="MobiDB-lite"/>
    </source>
</evidence>
<comment type="caution">
    <text evidence="3">The sequence shown here is derived from an EMBL/GenBank/DDBJ whole genome shotgun (WGS) entry which is preliminary data.</text>
</comment>